<accession>A0A379LQ85</accession>
<name>A0A379LQ85_PRORE</name>
<evidence type="ECO:0000313" key="2">
    <source>
        <dbReference type="EMBL" id="SUD99073.1"/>
    </source>
</evidence>
<dbReference type="Proteomes" id="UP000254208">
    <property type="component" value="Unassembled WGS sequence"/>
</dbReference>
<proteinExistence type="predicted"/>
<gene>
    <name evidence="2" type="ORF">NCTC11801_04800</name>
</gene>
<dbReference type="RefSeq" id="WP_115168394.1">
    <property type="nucleotide sequence ID" value="NZ_CP077318.1"/>
</dbReference>
<feature type="region of interest" description="Disordered" evidence="1">
    <location>
        <begin position="1"/>
        <end position="20"/>
    </location>
</feature>
<evidence type="ECO:0000313" key="3">
    <source>
        <dbReference type="Proteomes" id="UP000254208"/>
    </source>
</evidence>
<dbReference type="GeneID" id="93674853"/>
<protein>
    <submittedName>
        <fullName evidence="2">Uncharacterized protein</fullName>
    </submittedName>
</protein>
<dbReference type="AlphaFoldDB" id="A0A379LQ85"/>
<sequence length="108" mass="12357">MSSHQNLAAPESNERRGKDLLTHDQKADLLHYIAPLTRLLELFEGGISPELYDEEITLHSDAFDSNSIFMKDGYPIGFSDNLNNMFMVRKFDEQFNELITISFGIKVC</sequence>
<reference evidence="2 3" key="1">
    <citation type="submission" date="2018-06" db="EMBL/GenBank/DDBJ databases">
        <authorList>
            <consortium name="Pathogen Informatics"/>
            <person name="Doyle S."/>
        </authorList>
    </citation>
    <scope>NUCLEOTIDE SEQUENCE [LARGE SCALE GENOMIC DNA]</scope>
    <source>
        <strain evidence="2 3">NCTC11801</strain>
    </source>
</reference>
<evidence type="ECO:0000256" key="1">
    <source>
        <dbReference type="SAM" id="MobiDB-lite"/>
    </source>
</evidence>
<organism evidence="2 3">
    <name type="scientific">Providencia rettgeri</name>
    <dbReference type="NCBI Taxonomy" id="587"/>
    <lineage>
        <taxon>Bacteria</taxon>
        <taxon>Pseudomonadati</taxon>
        <taxon>Pseudomonadota</taxon>
        <taxon>Gammaproteobacteria</taxon>
        <taxon>Enterobacterales</taxon>
        <taxon>Morganellaceae</taxon>
        <taxon>Providencia</taxon>
    </lineage>
</organism>
<dbReference type="EMBL" id="UGTZ01000002">
    <property type="protein sequence ID" value="SUD99073.1"/>
    <property type="molecule type" value="Genomic_DNA"/>
</dbReference>